<evidence type="ECO:0000313" key="2">
    <source>
        <dbReference type="EMBL" id="MDI6448526.1"/>
    </source>
</evidence>
<sequence>MNQRRKGFTLIELLVVIAIIAVLMGVLMPALSRVRKQARKVTCLANLKQWGLAFALYCEDNNGKFFTGEVGGSTANVGSGAFWRLTMRPYSKDVKMWLCPQATKPRPTGGIPSGGWSYTAWEVNEDIGSYGLNGWILNIRDARGSKTSAWGRNDLDAAGRPRHWGRPPSRNASEVPVFAGSWWVDFWPLETDQPPQTDAGPGDTPGTNEMNRVCVDRHDGFVNSLFADFSVRSVGLKELWTLKWHQTYNVNGPWTLAGGVDPSSWPQWMAKYRDY</sequence>
<proteinExistence type="predicted"/>
<reference evidence="2" key="1">
    <citation type="submission" date="2023-05" db="EMBL/GenBank/DDBJ databases">
        <title>Anaerotaeda fermentans gen. nov., sp. nov., a novel anaerobic planctomycete of the new family within the order Sedimentisphaerales isolated from Taman Peninsula, Russia.</title>
        <authorList>
            <person name="Khomyakova M.A."/>
            <person name="Merkel A.Y."/>
            <person name="Slobodkin A.I."/>
        </authorList>
    </citation>
    <scope>NUCLEOTIDE SEQUENCE</scope>
    <source>
        <strain evidence="2">M17dextr</strain>
    </source>
</reference>
<evidence type="ECO:0000313" key="3">
    <source>
        <dbReference type="Proteomes" id="UP001431776"/>
    </source>
</evidence>
<keyword evidence="1" id="KW-1133">Transmembrane helix</keyword>
<evidence type="ECO:0000256" key="1">
    <source>
        <dbReference type="SAM" id="Phobius"/>
    </source>
</evidence>
<keyword evidence="1" id="KW-0812">Transmembrane</keyword>
<dbReference type="PROSITE" id="PS00409">
    <property type="entry name" value="PROKAR_NTER_METHYL"/>
    <property type="match status" value="1"/>
</dbReference>
<dbReference type="InterPro" id="IPR012902">
    <property type="entry name" value="N_methyl_site"/>
</dbReference>
<accession>A0AAW6TXC5</accession>
<dbReference type="RefSeq" id="WP_349243937.1">
    <property type="nucleotide sequence ID" value="NZ_JASCXX010000005.1"/>
</dbReference>
<dbReference type="Pfam" id="PF07963">
    <property type="entry name" value="N_methyl"/>
    <property type="match status" value="1"/>
</dbReference>
<protein>
    <submittedName>
        <fullName evidence="2">Type II secretion system protein</fullName>
    </submittedName>
</protein>
<keyword evidence="3" id="KW-1185">Reference proteome</keyword>
<comment type="caution">
    <text evidence="2">The sequence shown here is derived from an EMBL/GenBank/DDBJ whole genome shotgun (WGS) entry which is preliminary data.</text>
</comment>
<dbReference type="AlphaFoldDB" id="A0AAW6TXC5"/>
<keyword evidence="1" id="KW-0472">Membrane</keyword>
<gene>
    <name evidence="2" type="ORF">QJ522_05685</name>
</gene>
<dbReference type="NCBIfam" id="TIGR02532">
    <property type="entry name" value="IV_pilin_GFxxxE"/>
    <property type="match status" value="1"/>
</dbReference>
<feature type="transmembrane region" description="Helical" evidence="1">
    <location>
        <begin position="7"/>
        <end position="31"/>
    </location>
</feature>
<dbReference type="InterPro" id="IPR045584">
    <property type="entry name" value="Pilin-like"/>
</dbReference>
<dbReference type="SUPFAM" id="SSF54523">
    <property type="entry name" value="Pili subunits"/>
    <property type="match status" value="1"/>
</dbReference>
<dbReference type="PANTHER" id="PTHR30093:SF2">
    <property type="entry name" value="TYPE II SECRETION SYSTEM PROTEIN H"/>
    <property type="match status" value="1"/>
</dbReference>
<dbReference type="Gene3D" id="3.30.700.10">
    <property type="entry name" value="Glycoprotein, Type 4 Pilin"/>
    <property type="match status" value="1"/>
</dbReference>
<name>A0AAW6TXC5_9BACT</name>
<organism evidence="2 3">
    <name type="scientific">Anaerobaca lacustris</name>
    <dbReference type="NCBI Taxonomy" id="3044600"/>
    <lineage>
        <taxon>Bacteria</taxon>
        <taxon>Pseudomonadati</taxon>
        <taxon>Planctomycetota</taxon>
        <taxon>Phycisphaerae</taxon>
        <taxon>Sedimentisphaerales</taxon>
        <taxon>Anaerobacaceae</taxon>
        <taxon>Anaerobaca</taxon>
    </lineage>
</organism>
<dbReference type="Proteomes" id="UP001431776">
    <property type="component" value="Unassembled WGS sequence"/>
</dbReference>
<dbReference type="EMBL" id="JASCXX010000005">
    <property type="protein sequence ID" value="MDI6448526.1"/>
    <property type="molecule type" value="Genomic_DNA"/>
</dbReference>
<dbReference type="PANTHER" id="PTHR30093">
    <property type="entry name" value="GENERAL SECRETION PATHWAY PROTEIN G"/>
    <property type="match status" value="1"/>
</dbReference>